<evidence type="ECO:0000259" key="2">
    <source>
        <dbReference type="Pfam" id="PF00850"/>
    </source>
</evidence>
<dbReference type="SUPFAM" id="SSF52768">
    <property type="entry name" value="Arginase/deacetylase"/>
    <property type="match status" value="2"/>
</dbReference>
<dbReference type="GO" id="GO:0040029">
    <property type="term" value="P:epigenetic regulation of gene expression"/>
    <property type="evidence" value="ECO:0007669"/>
    <property type="project" value="TreeGrafter"/>
</dbReference>
<sequence length="688" mass="76908">ILNHDNVAAQQPSYTSSLPSVGMQRCDASFSLGGVSAVNRPTTEMEASRLVSLSVQYLIMLVKNILNGRMSSDFVVIRKTEPSNVMEYSYSCVVSALKLILENLQLKRILVIEIDSTHRTDIQKEFYHDRRVLCCSVFHASTSLWTPNEVGAGIGEGFNVNVPVRVNKCMDGDFLAILQRIILPVSYEFNPELVFFLVNADSFNAPGKHAFDLTKAFYDHMRHAVFGLAGGKICSGFLSDVLGPSWVRFLANGLACPNISHFNSRRVSPGIKATIRRCWSVLSRHWKSLAWLGDVGLDPPGAEEILQVVKEERKEEHFVSFDTKSVALVYDEKMMLHKMPRSHPEKPERIKAIWAHLLERRLLERCLILKAREADDSELSLCHLPKYVEHMDALTEKLKAPIVTLEMNENSIYASKSTNQCAKLAAGSCIELVKAVLEGKALSGFAIVRPPGHHAERDFFFGFCFFNNKRILIIDWDVHHGNGTQNMFESDPRVLLVSLHRFGSDVFPAGPDGDFHKTGIGGGVGYNINIPWHTDEYPKPFGAPEYIAAFLHIILPIAYEFDPELVLISAGFDSLRNDPLDNRVQLDPESFAHMTHLLSSLAQGRVVMALEGGYHLPDLSKSVGQCVSTMLGDPLPLPDPGVNADWSVNRRASNVFFKLGRKLKDQWSNVDVHVRMNKDVSDFVPVTL</sequence>
<organism evidence="3">
    <name type="scientific">Notodromas monacha</name>
    <dbReference type="NCBI Taxonomy" id="399045"/>
    <lineage>
        <taxon>Eukaryota</taxon>
        <taxon>Metazoa</taxon>
        <taxon>Ecdysozoa</taxon>
        <taxon>Arthropoda</taxon>
        <taxon>Crustacea</taxon>
        <taxon>Oligostraca</taxon>
        <taxon>Ostracoda</taxon>
        <taxon>Podocopa</taxon>
        <taxon>Podocopida</taxon>
        <taxon>Cypridocopina</taxon>
        <taxon>Cypridoidea</taxon>
        <taxon>Cyprididae</taxon>
        <taxon>Notodromas</taxon>
    </lineage>
</organism>
<dbReference type="InterPro" id="IPR037138">
    <property type="entry name" value="His_deacetylse_dom_sf"/>
</dbReference>
<dbReference type="Proteomes" id="UP000678499">
    <property type="component" value="Unassembled WGS sequence"/>
</dbReference>
<protein>
    <recommendedName>
        <fullName evidence="2">Histone deacetylase domain-containing protein</fullName>
    </recommendedName>
</protein>
<dbReference type="PRINTS" id="PR01270">
    <property type="entry name" value="HDASUPER"/>
</dbReference>
<dbReference type="PANTHER" id="PTHR10625">
    <property type="entry name" value="HISTONE DEACETYLASE HDAC1-RELATED"/>
    <property type="match status" value="1"/>
</dbReference>
<keyword evidence="4" id="KW-1185">Reference proteome</keyword>
<proteinExistence type="predicted"/>
<dbReference type="InterPro" id="IPR023801">
    <property type="entry name" value="His_deacetylse_dom"/>
</dbReference>
<dbReference type="EMBL" id="CAJPEX010002887">
    <property type="protein sequence ID" value="CAG0921613.1"/>
    <property type="molecule type" value="Genomic_DNA"/>
</dbReference>
<gene>
    <name evidence="3" type="ORF">NMOB1V02_LOCUS9106</name>
</gene>
<dbReference type="EMBL" id="OA884924">
    <property type="protein sequence ID" value="CAD7281461.1"/>
    <property type="molecule type" value="Genomic_DNA"/>
</dbReference>
<feature type="domain" description="Histone deacetylase" evidence="2">
    <location>
        <begin position="343"/>
        <end position="629"/>
    </location>
</feature>
<accession>A0A7R9BWP4</accession>
<dbReference type="PANTHER" id="PTHR10625:SF38">
    <property type="entry name" value="HISTONE DEACETYLASE 6, ISOFORM G"/>
    <property type="match status" value="1"/>
</dbReference>
<dbReference type="Gene3D" id="3.40.800.20">
    <property type="entry name" value="Histone deacetylase domain"/>
    <property type="match status" value="2"/>
</dbReference>
<dbReference type="GO" id="GO:0141221">
    <property type="term" value="F:histone deacetylase activity, hydrolytic mechanism"/>
    <property type="evidence" value="ECO:0007669"/>
    <property type="project" value="UniProtKB-EC"/>
</dbReference>
<comment type="catalytic activity">
    <reaction evidence="1">
        <text>N(6)-acetyl-L-lysyl-[histone] + H2O = L-lysyl-[histone] + acetate</text>
        <dbReference type="Rhea" id="RHEA:58196"/>
        <dbReference type="Rhea" id="RHEA-COMP:9845"/>
        <dbReference type="Rhea" id="RHEA-COMP:11338"/>
        <dbReference type="ChEBI" id="CHEBI:15377"/>
        <dbReference type="ChEBI" id="CHEBI:29969"/>
        <dbReference type="ChEBI" id="CHEBI:30089"/>
        <dbReference type="ChEBI" id="CHEBI:61930"/>
        <dbReference type="EC" id="3.5.1.98"/>
    </reaction>
</comment>
<dbReference type="AlphaFoldDB" id="A0A7R9BWP4"/>
<dbReference type="GO" id="GO:0000118">
    <property type="term" value="C:histone deacetylase complex"/>
    <property type="evidence" value="ECO:0007669"/>
    <property type="project" value="TreeGrafter"/>
</dbReference>
<reference evidence="3" key="1">
    <citation type="submission" date="2020-11" db="EMBL/GenBank/DDBJ databases">
        <authorList>
            <person name="Tran Van P."/>
        </authorList>
    </citation>
    <scope>NUCLEOTIDE SEQUENCE</scope>
</reference>
<dbReference type="Pfam" id="PF00850">
    <property type="entry name" value="Hist_deacetyl"/>
    <property type="match status" value="2"/>
</dbReference>
<feature type="domain" description="Histone deacetylase" evidence="2">
    <location>
        <begin position="50"/>
        <end position="230"/>
    </location>
</feature>
<feature type="non-terminal residue" evidence="3">
    <location>
        <position position="1"/>
    </location>
</feature>
<dbReference type="InterPro" id="IPR000286">
    <property type="entry name" value="HDACs"/>
</dbReference>
<evidence type="ECO:0000313" key="4">
    <source>
        <dbReference type="Proteomes" id="UP000678499"/>
    </source>
</evidence>
<evidence type="ECO:0000256" key="1">
    <source>
        <dbReference type="ARBA" id="ARBA00048287"/>
    </source>
</evidence>
<dbReference type="OrthoDB" id="424012at2759"/>
<dbReference type="InterPro" id="IPR023696">
    <property type="entry name" value="Ureohydrolase_dom_sf"/>
</dbReference>
<name>A0A7R9BWP4_9CRUS</name>
<evidence type="ECO:0000313" key="3">
    <source>
        <dbReference type="EMBL" id="CAD7281461.1"/>
    </source>
</evidence>